<gene>
    <name evidence="2" type="ORF">CASFOL_024509</name>
</gene>
<accession>A0ABD3CS29</accession>
<sequence>MLSHNTNTDEARLASDSRKRKSQTKTTSIPNDEQELPESSRRKRTKRTRVATESSSQIRDSATISNLVYNDRLHLQDEDVIDTTTEMLPRLRKTSVRKRKSGTESNSIPEVNPDLPESSRTKRTRRTRAAIEASLRQGINATNTNIEYWDIGNADNSCTFCGAYFWLEERVLFP</sequence>
<feature type="region of interest" description="Disordered" evidence="1">
    <location>
        <begin position="1"/>
        <end position="58"/>
    </location>
</feature>
<comment type="caution">
    <text evidence="2">The sequence shown here is derived from an EMBL/GenBank/DDBJ whole genome shotgun (WGS) entry which is preliminary data.</text>
</comment>
<evidence type="ECO:0000256" key="1">
    <source>
        <dbReference type="SAM" id="MobiDB-lite"/>
    </source>
</evidence>
<protein>
    <submittedName>
        <fullName evidence="2">Uncharacterized protein</fullName>
    </submittedName>
</protein>
<reference evidence="3" key="1">
    <citation type="journal article" date="2024" name="IScience">
        <title>Strigolactones Initiate the Formation of Haustorium-like Structures in Castilleja.</title>
        <authorList>
            <person name="Buerger M."/>
            <person name="Peterson D."/>
            <person name="Chory J."/>
        </authorList>
    </citation>
    <scope>NUCLEOTIDE SEQUENCE [LARGE SCALE GENOMIC DNA]</scope>
</reference>
<organism evidence="2 3">
    <name type="scientific">Castilleja foliolosa</name>
    <dbReference type="NCBI Taxonomy" id="1961234"/>
    <lineage>
        <taxon>Eukaryota</taxon>
        <taxon>Viridiplantae</taxon>
        <taxon>Streptophyta</taxon>
        <taxon>Embryophyta</taxon>
        <taxon>Tracheophyta</taxon>
        <taxon>Spermatophyta</taxon>
        <taxon>Magnoliopsida</taxon>
        <taxon>eudicotyledons</taxon>
        <taxon>Gunneridae</taxon>
        <taxon>Pentapetalae</taxon>
        <taxon>asterids</taxon>
        <taxon>lamiids</taxon>
        <taxon>Lamiales</taxon>
        <taxon>Orobanchaceae</taxon>
        <taxon>Pedicularideae</taxon>
        <taxon>Castillejinae</taxon>
        <taxon>Castilleja</taxon>
    </lineage>
</organism>
<feature type="region of interest" description="Disordered" evidence="1">
    <location>
        <begin position="93"/>
        <end position="126"/>
    </location>
</feature>
<evidence type="ECO:0000313" key="3">
    <source>
        <dbReference type="Proteomes" id="UP001632038"/>
    </source>
</evidence>
<dbReference type="EMBL" id="JAVIJP010000032">
    <property type="protein sequence ID" value="KAL3631525.1"/>
    <property type="molecule type" value="Genomic_DNA"/>
</dbReference>
<keyword evidence="3" id="KW-1185">Reference proteome</keyword>
<evidence type="ECO:0000313" key="2">
    <source>
        <dbReference type="EMBL" id="KAL3631525.1"/>
    </source>
</evidence>
<name>A0ABD3CS29_9LAMI</name>
<feature type="compositionally biased region" description="Basic and acidic residues" evidence="1">
    <location>
        <begin position="7"/>
        <end position="17"/>
    </location>
</feature>
<dbReference type="Proteomes" id="UP001632038">
    <property type="component" value="Unassembled WGS sequence"/>
</dbReference>
<proteinExistence type="predicted"/>
<dbReference type="AlphaFoldDB" id="A0ABD3CS29"/>